<proteinExistence type="predicted"/>
<reference evidence="2 3" key="1">
    <citation type="submission" date="2014-01" db="EMBL/GenBank/DDBJ databases">
        <authorList>
            <consortium name="DOE Joint Genome Institute"/>
            <person name="Anderson I."/>
            <person name="Huntemann M."/>
            <person name="Han J."/>
            <person name="Chen A."/>
            <person name="Kyrpides N."/>
            <person name="Mavromatis K."/>
            <person name="Markowitz V."/>
            <person name="Palaniappan K."/>
            <person name="Ivanova N."/>
            <person name="Schaumberg A."/>
            <person name="Pati A."/>
            <person name="Liolios K."/>
            <person name="Nordberg H.P."/>
            <person name="Cantor M.N."/>
            <person name="Hua S.X."/>
            <person name="Woyke T."/>
        </authorList>
    </citation>
    <scope>NUCLEOTIDE SEQUENCE [LARGE SCALE GENOMIC DNA]</scope>
    <source>
        <strain evidence="2 3">XH-48</strain>
    </source>
</reference>
<dbReference type="AlphaFoldDB" id="W0JU04"/>
<dbReference type="STRING" id="797299.HALLA_06895"/>
<accession>W0JU04</accession>
<feature type="region of interest" description="Disordered" evidence="1">
    <location>
        <begin position="1"/>
        <end position="42"/>
    </location>
</feature>
<evidence type="ECO:0000256" key="1">
    <source>
        <dbReference type="SAM" id="MobiDB-lite"/>
    </source>
</evidence>
<name>W0JU04_9EURY</name>
<dbReference type="Proteomes" id="UP000019024">
    <property type="component" value="Chromosome"/>
</dbReference>
<keyword evidence="3" id="KW-1185">Reference proteome</keyword>
<evidence type="ECO:0000313" key="3">
    <source>
        <dbReference type="Proteomes" id="UP000019024"/>
    </source>
</evidence>
<dbReference type="KEGG" id="hlr:HALLA_06895"/>
<evidence type="ECO:0000313" key="2">
    <source>
        <dbReference type="EMBL" id="AHG00772.1"/>
    </source>
</evidence>
<dbReference type="HOGENOM" id="CLU_3245236_0_0_2"/>
<feature type="compositionally biased region" description="Polar residues" evidence="1">
    <location>
        <begin position="33"/>
        <end position="42"/>
    </location>
</feature>
<organism evidence="2 3">
    <name type="scientific">Halostagnicola larsenii XH-48</name>
    <dbReference type="NCBI Taxonomy" id="797299"/>
    <lineage>
        <taxon>Archaea</taxon>
        <taxon>Methanobacteriati</taxon>
        <taxon>Methanobacteriota</taxon>
        <taxon>Stenosarchaea group</taxon>
        <taxon>Halobacteria</taxon>
        <taxon>Halobacteriales</taxon>
        <taxon>Natrialbaceae</taxon>
        <taxon>Halostagnicola</taxon>
    </lineage>
</organism>
<gene>
    <name evidence="2" type="ORF">HALLA_06895</name>
</gene>
<sequence length="42" mass="4482">MTDSTDPTRKNPAIGSTLSYPLHRTSPPRQLPARSSGSLETG</sequence>
<dbReference type="EMBL" id="CP007055">
    <property type="protein sequence ID" value="AHG00772.1"/>
    <property type="molecule type" value="Genomic_DNA"/>
</dbReference>
<protein>
    <submittedName>
        <fullName evidence="2">Uncharacterized protein</fullName>
    </submittedName>
</protein>